<dbReference type="SUPFAM" id="SSF51735">
    <property type="entry name" value="NAD(P)-binding Rossmann-fold domains"/>
    <property type="match status" value="1"/>
</dbReference>
<dbReference type="Proteomes" id="UP000288603">
    <property type="component" value="Unassembled WGS sequence"/>
</dbReference>
<accession>A0A3S3ZWW0</accession>
<dbReference type="OrthoDB" id="5295340at2"/>
<name>A0A3S3ZWW0_9MICO</name>
<keyword evidence="2 5" id="KW-0479">Metal-binding</keyword>
<dbReference type="SMART" id="SM00829">
    <property type="entry name" value="PKS_ER"/>
    <property type="match status" value="1"/>
</dbReference>
<evidence type="ECO:0000256" key="2">
    <source>
        <dbReference type="ARBA" id="ARBA00022723"/>
    </source>
</evidence>
<dbReference type="Pfam" id="PF08240">
    <property type="entry name" value="ADH_N"/>
    <property type="match status" value="1"/>
</dbReference>
<reference evidence="7 8" key="1">
    <citation type="submission" date="2018-12" db="EMBL/GenBank/DDBJ databases">
        <authorList>
            <person name="Li F."/>
        </authorList>
    </citation>
    <scope>NUCLEOTIDE SEQUENCE [LARGE SCALE GENOMIC DNA]</scope>
    <source>
        <strain evidence="7 8">8H24J-4-2</strain>
    </source>
</reference>
<dbReference type="CDD" id="cd08260">
    <property type="entry name" value="Zn_ADH6"/>
    <property type="match status" value="1"/>
</dbReference>
<dbReference type="PANTHER" id="PTHR43401">
    <property type="entry name" value="L-THREONINE 3-DEHYDROGENASE"/>
    <property type="match status" value="1"/>
</dbReference>
<dbReference type="InterPro" id="IPR013154">
    <property type="entry name" value="ADH-like_N"/>
</dbReference>
<dbReference type="PROSITE" id="PS00837">
    <property type="entry name" value="ALADH_PNT_2"/>
    <property type="match status" value="1"/>
</dbReference>
<organism evidence="7 8">
    <name type="scientific">Labedella populi</name>
    <dbReference type="NCBI Taxonomy" id="2498850"/>
    <lineage>
        <taxon>Bacteria</taxon>
        <taxon>Bacillati</taxon>
        <taxon>Actinomycetota</taxon>
        <taxon>Actinomycetes</taxon>
        <taxon>Micrococcales</taxon>
        <taxon>Microbacteriaceae</taxon>
        <taxon>Labedella</taxon>
    </lineage>
</organism>
<dbReference type="InterPro" id="IPR020843">
    <property type="entry name" value="ER"/>
</dbReference>
<dbReference type="RefSeq" id="WP_128495818.1">
    <property type="nucleotide sequence ID" value="NZ_RZNC01000008.1"/>
</dbReference>
<dbReference type="InterPro" id="IPR008143">
    <property type="entry name" value="Ala_DH/PNT_CS2"/>
</dbReference>
<sequence>MRAIVYDAFGGPVEVRDVPEPTVPDGGVVLRVGASGVCRSDWHSWAHGDDMVTLPNVPGHEFVGTITAVGAGVSRWAIGDRVTAPFVCGCGVCEWCEQGDAQICPDQTQPGFTGWGSHAEFVAVHAADANLVAVPDALSDDAAASLGCRFATAFRAVRSRADVRPGEWVAVFGAGGVGLSAVMIARSLGARVVVVDRSPAALRLATGLGADAVLEAAPDVAETIVDLTSGGAHVSIDAVGSAETSTSGILSLRRHGRHVQIGLLAAEELPRLPLDRVITFELSVLGSHGMAARDYADMLALVADGTLRPQDLVTGSVGLEEGATLLPRTDTMPSTGITVIHPAE</sequence>
<dbReference type="GO" id="GO:0016491">
    <property type="term" value="F:oxidoreductase activity"/>
    <property type="evidence" value="ECO:0007669"/>
    <property type="project" value="UniProtKB-KW"/>
</dbReference>
<evidence type="ECO:0000256" key="1">
    <source>
        <dbReference type="ARBA" id="ARBA00001947"/>
    </source>
</evidence>
<dbReference type="SUPFAM" id="SSF50129">
    <property type="entry name" value="GroES-like"/>
    <property type="match status" value="1"/>
</dbReference>
<evidence type="ECO:0000259" key="6">
    <source>
        <dbReference type="SMART" id="SM00829"/>
    </source>
</evidence>
<gene>
    <name evidence="7" type="ORF">ELQ92_15560</name>
</gene>
<dbReference type="InterPro" id="IPR036291">
    <property type="entry name" value="NAD(P)-bd_dom_sf"/>
</dbReference>
<proteinExistence type="inferred from homology"/>
<dbReference type="GO" id="GO:0008270">
    <property type="term" value="F:zinc ion binding"/>
    <property type="evidence" value="ECO:0007669"/>
    <property type="project" value="InterPro"/>
</dbReference>
<keyword evidence="8" id="KW-1185">Reference proteome</keyword>
<feature type="domain" description="Enoyl reductase (ER)" evidence="6">
    <location>
        <begin position="10"/>
        <end position="326"/>
    </location>
</feature>
<evidence type="ECO:0000256" key="4">
    <source>
        <dbReference type="ARBA" id="ARBA00023002"/>
    </source>
</evidence>
<dbReference type="PANTHER" id="PTHR43401:SF5">
    <property type="entry name" value="ALCOHOL DEHYDROGENASE-RELATED"/>
    <property type="match status" value="1"/>
</dbReference>
<evidence type="ECO:0000256" key="5">
    <source>
        <dbReference type="RuleBase" id="RU361277"/>
    </source>
</evidence>
<dbReference type="AlphaFoldDB" id="A0A3S3ZWW0"/>
<dbReference type="InterPro" id="IPR002328">
    <property type="entry name" value="ADH_Zn_CS"/>
</dbReference>
<comment type="cofactor">
    <cofactor evidence="1 5">
        <name>Zn(2+)</name>
        <dbReference type="ChEBI" id="CHEBI:29105"/>
    </cofactor>
</comment>
<evidence type="ECO:0000313" key="7">
    <source>
        <dbReference type="EMBL" id="RWZ55428.1"/>
    </source>
</evidence>
<keyword evidence="4" id="KW-0560">Oxidoreductase</keyword>
<dbReference type="PROSITE" id="PS00059">
    <property type="entry name" value="ADH_ZINC"/>
    <property type="match status" value="1"/>
</dbReference>
<dbReference type="Gene3D" id="3.90.180.10">
    <property type="entry name" value="Medium-chain alcohol dehydrogenases, catalytic domain"/>
    <property type="match status" value="1"/>
</dbReference>
<dbReference type="InterPro" id="IPR050129">
    <property type="entry name" value="Zn_alcohol_dh"/>
</dbReference>
<dbReference type="EMBL" id="RZNC01000008">
    <property type="protein sequence ID" value="RWZ55428.1"/>
    <property type="molecule type" value="Genomic_DNA"/>
</dbReference>
<protein>
    <submittedName>
        <fullName evidence="7">Alcohol dehydrogenase</fullName>
    </submittedName>
</protein>
<evidence type="ECO:0000313" key="8">
    <source>
        <dbReference type="Proteomes" id="UP000288603"/>
    </source>
</evidence>
<evidence type="ECO:0000256" key="3">
    <source>
        <dbReference type="ARBA" id="ARBA00022833"/>
    </source>
</evidence>
<dbReference type="Pfam" id="PF00107">
    <property type="entry name" value="ADH_zinc_N"/>
    <property type="match status" value="1"/>
</dbReference>
<comment type="similarity">
    <text evidence="5">Belongs to the zinc-containing alcohol dehydrogenase family.</text>
</comment>
<dbReference type="InterPro" id="IPR013149">
    <property type="entry name" value="ADH-like_C"/>
</dbReference>
<dbReference type="InterPro" id="IPR011032">
    <property type="entry name" value="GroES-like_sf"/>
</dbReference>
<comment type="caution">
    <text evidence="7">The sequence shown here is derived from an EMBL/GenBank/DDBJ whole genome shotgun (WGS) entry which is preliminary data.</text>
</comment>
<keyword evidence="3 5" id="KW-0862">Zinc</keyword>